<organism evidence="4 5">
    <name type="scientific">Flavisolibacter ginsengisoli DSM 18119</name>
    <dbReference type="NCBI Taxonomy" id="1121884"/>
    <lineage>
        <taxon>Bacteria</taxon>
        <taxon>Pseudomonadati</taxon>
        <taxon>Bacteroidota</taxon>
        <taxon>Chitinophagia</taxon>
        <taxon>Chitinophagales</taxon>
        <taxon>Chitinophagaceae</taxon>
        <taxon>Flavisolibacter</taxon>
    </lineage>
</organism>
<dbReference type="EMBL" id="FQUU01000014">
    <property type="protein sequence ID" value="SHF63474.1"/>
    <property type="molecule type" value="Genomic_DNA"/>
</dbReference>
<feature type="domain" description="CBS" evidence="3">
    <location>
        <begin position="9"/>
        <end position="67"/>
    </location>
</feature>
<dbReference type="InterPro" id="IPR046342">
    <property type="entry name" value="CBS_dom_sf"/>
</dbReference>
<feature type="domain" description="CBS" evidence="3">
    <location>
        <begin position="76"/>
        <end position="132"/>
    </location>
</feature>
<proteinExistence type="predicted"/>
<evidence type="ECO:0000313" key="5">
    <source>
        <dbReference type="Proteomes" id="UP000184048"/>
    </source>
</evidence>
<evidence type="ECO:0000256" key="1">
    <source>
        <dbReference type="ARBA" id="ARBA00023122"/>
    </source>
</evidence>
<dbReference type="STRING" id="1121884.SAMN02745131_03162"/>
<sequence length="152" mass="17214">MLTVKNVLESKAKPFNTVTPDTLVIDALNLLSSVNLSYLVVMQDQNYQGVFSERDYSRNVILKGRASNSTKVKEVMTTDLPIVGFNDTVEYCMQLMNSHKIRYLLAYDENKSFAGIITIHDLLRQVINNREGIFNSSVAQELINNDESGKIY</sequence>
<dbReference type="RefSeq" id="WP_072836305.1">
    <property type="nucleotide sequence ID" value="NZ_FQUU01000014.1"/>
</dbReference>
<dbReference type="InterPro" id="IPR000644">
    <property type="entry name" value="CBS_dom"/>
</dbReference>
<dbReference type="AlphaFoldDB" id="A0A1M5D949"/>
<gene>
    <name evidence="4" type="ORF">SAMN02745131_03162</name>
</gene>
<protein>
    <submittedName>
        <fullName evidence="4">CBS domain-containing protein</fullName>
    </submittedName>
</protein>
<evidence type="ECO:0000259" key="3">
    <source>
        <dbReference type="PROSITE" id="PS51371"/>
    </source>
</evidence>
<keyword evidence="1 2" id="KW-0129">CBS domain</keyword>
<dbReference type="InterPro" id="IPR051257">
    <property type="entry name" value="Diverse_CBS-Domain"/>
</dbReference>
<dbReference type="Proteomes" id="UP000184048">
    <property type="component" value="Unassembled WGS sequence"/>
</dbReference>
<reference evidence="4 5" key="1">
    <citation type="submission" date="2016-11" db="EMBL/GenBank/DDBJ databases">
        <authorList>
            <person name="Jaros S."/>
            <person name="Januszkiewicz K."/>
            <person name="Wedrychowicz H."/>
        </authorList>
    </citation>
    <scope>NUCLEOTIDE SEQUENCE [LARGE SCALE GENOMIC DNA]</scope>
    <source>
        <strain evidence="4 5">DSM 18119</strain>
    </source>
</reference>
<dbReference type="OrthoDB" id="9802114at2"/>
<dbReference type="SMART" id="SM00116">
    <property type="entry name" value="CBS"/>
    <property type="match status" value="2"/>
</dbReference>
<dbReference type="SUPFAM" id="SSF54631">
    <property type="entry name" value="CBS-domain pair"/>
    <property type="match status" value="1"/>
</dbReference>
<dbReference type="PROSITE" id="PS51371">
    <property type="entry name" value="CBS"/>
    <property type="match status" value="2"/>
</dbReference>
<accession>A0A1M5D949</accession>
<dbReference type="Pfam" id="PF00571">
    <property type="entry name" value="CBS"/>
    <property type="match status" value="2"/>
</dbReference>
<keyword evidence="5" id="KW-1185">Reference proteome</keyword>
<dbReference type="PANTHER" id="PTHR43080">
    <property type="entry name" value="CBS DOMAIN-CONTAINING PROTEIN CBSX3, MITOCHONDRIAL"/>
    <property type="match status" value="1"/>
</dbReference>
<evidence type="ECO:0000256" key="2">
    <source>
        <dbReference type="PROSITE-ProRule" id="PRU00703"/>
    </source>
</evidence>
<dbReference type="PANTHER" id="PTHR43080:SF2">
    <property type="entry name" value="CBS DOMAIN-CONTAINING PROTEIN"/>
    <property type="match status" value="1"/>
</dbReference>
<evidence type="ECO:0000313" key="4">
    <source>
        <dbReference type="EMBL" id="SHF63474.1"/>
    </source>
</evidence>
<dbReference type="Gene3D" id="3.10.580.10">
    <property type="entry name" value="CBS-domain"/>
    <property type="match status" value="1"/>
</dbReference>
<name>A0A1M5D949_9BACT</name>